<evidence type="ECO:0000259" key="3">
    <source>
        <dbReference type="Pfam" id="PF00639"/>
    </source>
</evidence>
<feature type="signal peptide" evidence="2">
    <location>
        <begin position="1"/>
        <end position="27"/>
    </location>
</feature>
<sequence length="385" mass="43549">MKKIKKIISTLLIFTLALTLVTGCSKSGGSENSKKLTVTVGDSKVYLDEMMYYIFMNEYQLDQYDQMYKAYMGTSYWDMEYSEGVTMREFAKTSTMDMVVQYEILYAEAKKAGYELTAEEKETLPTNVEQFMSAITEEQLEKTGLTKEIVEDVVEKLMVTSRYIQDMIDKFEIDDAAITATVDKDELKQYNTQALFVETSTIDEEGKTVAFSDKEKADAKKKLDTVLEKAKAGDEFDKIVEGQEEIQKQDNNFVIGQGAVSEEYEKLAKGLKNDEVTDVVETADGYYIIKMVNNNSDESYKAEVDKKISEEEQKQFEAEYAKIKETYKVTINDEVWNEIVMGETTLIQAEDTSAAEGTTEESSDAAQDSDSESADDTEADETEAK</sequence>
<dbReference type="InterPro" id="IPR000297">
    <property type="entry name" value="PPIase_PpiC"/>
</dbReference>
<accession>A0A3N1XPZ5</accession>
<dbReference type="PROSITE" id="PS51257">
    <property type="entry name" value="PROKAR_LIPOPROTEIN"/>
    <property type="match status" value="1"/>
</dbReference>
<dbReference type="Pfam" id="PF00639">
    <property type="entry name" value="Rotamase"/>
    <property type="match status" value="1"/>
</dbReference>
<comment type="caution">
    <text evidence="4">The sequence shown here is derived from an EMBL/GenBank/DDBJ whole genome shotgun (WGS) entry which is preliminary data.</text>
</comment>
<dbReference type="PANTHER" id="PTHR47245:SF2">
    <property type="entry name" value="PEPTIDYL-PROLYL CIS-TRANS ISOMERASE HP_0175-RELATED"/>
    <property type="match status" value="1"/>
</dbReference>
<feature type="region of interest" description="Disordered" evidence="1">
    <location>
        <begin position="347"/>
        <end position="385"/>
    </location>
</feature>
<dbReference type="GO" id="GO:0003755">
    <property type="term" value="F:peptidyl-prolyl cis-trans isomerase activity"/>
    <property type="evidence" value="ECO:0007669"/>
    <property type="project" value="InterPro"/>
</dbReference>
<dbReference type="Gene3D" id="3.10.50.40">
    <property type="match status" value="1"/>
</dbReference>
<feature type="compositionally biased region" description="Acidic residues" evidence="1">
    <location>
        <begin position="358"/>
        <end position="385"/>
    </location>
</feature>
<dbReference type="SUPFAM" id="SSF54534">
    <property type="entry name" value="FKBP-like"/>
    <property type="match status" value="1"/>
</dbReference>
<dbReference type="InterPro" id="IPR050245">
    <property type="entry name" value="PrsA_foldase"/>
</dbReference>
<keyword evidence="5" id="KW-1185">Reference proteome</keyword>
<keyword evidence="2" id="KW-0732">Signal</keyword>
<name>A0A3N1XPZ5_9FIRM</name>
<organism evidence="4 5">
    <name type="scientific">Mobilisporobacter senegalensis</name>
    <dbReference type="NCBI Taxonomy" id="1329262"/>
    <lineage>
        <taxon>Bacteria</taxon>
        <taxon>Bacillati</taxon>
        <taxon>Bacillota</taxon>
        <taxon>Clostridia</taxon>
        <taxon>Lachnospirales</taxon>
        <taxon>Lachnospiraceae</taxon>
        <taxon>Mobilisporobacter</taxon>
    </lineage>
</organism>
<dbReference type="InterPro" id="IPR046357">
    <property type="entry name" value="PPIase_dom_sf"/>
</dbReference>
<evidence type="ECO:0000313" key="4">
    <source>
        <dbReference type="EMBL" id="ROR28241.1"/>
    </source>
</evidence>
<evidence type="ECO:0000256" key="1">
    <source>
        <dbReference type="SAM" id="MobiDB-lite"/>
    </source>
</evidence>
<dbReference type="AlphaFoldDB" id="A0A3N1XPZ5"/>
<keyword evidence="4" id="KW-0413">Isomerase</keyword>
<evidence type="ECO:0000313" key="5">
    <source>
        <dbReference type="Proteomes" id="UP000273083"/>
    </source>
</evidence>
<feature type="chain" id="PRO_5038939378" evidence="2">
    <location>
        <begin position="28"/>
        <end position="385"/>
    </location>
</feature>
<dbReference type="Proteomes" id="UP000273083">
    <property type="component" value="Unassembled WGS sequence"/>
</dbReference>
<feature type="domain" description="PpiC" evidence="3">
    <location>
        <begin position="211"/>
        <end position="291"/>
    </location>
</feature>
<protein>
    <submittedName>
        <fullName evidence="4">Parvulin-like peptidyl-prolyl isomerase</fullName>
    </submittedName>
</protein>
<evidence type="ECO:0000256" key="2">
    <source>
        <dbReference type="SAM" id="SignalP"/>
    </source>
</evidence>
<gene>
    <name evidence="4" type="ORF">EDD66_105181</name>
</gene>
<dbReference type="PANTHER" id="PTHR47245">
    <property type="entry name" value="PEPTIDYLPROLYL ISOMERASE"/>
    <property type="match status" value="1"/>
</dbReference>
<proteinExistence type="predicted"/>
<dbReference type="RefSeq" id="WP_170164315.1">
    <property type="nucleotide sequence ID" value="NZ_RJVG01000005.1"/>
</dbReference>
<dbReference type="EMBL" id="RJVG01000005">
    <property type="protein sequence ID" value="ROR28241.1"/>
    <property type="molecule type" value="Genomic_DNA"/>
</dbReference>
<reference evidence="4 5" key="1">
    <citation type="submission" date="2018-11" db="EMBL/GenBank/DDBJ databases">
        <title>Genomic Encyclopedia of Type Strains, Phase IV (KMG-IV): sequencing the most valuable type-strain genomes for metagenomic binning, comparative biology and taxonomic classification.</title>
        <authorList>
            <person name="Goeker M."/>
        </authorList>
    </citation>
    <scope>NUCLEOTIDE SEQUENCE [LARGE SCALE GENOMIC DNA]</scope>
    <source>
        <strain evidence="4 5">DSM 26537</strain>
    </source>
</reference>